<dbReference type="Pfam" id="PF00889">
    <property type="entry name" value="EF_TS"/>
    <property type="match status" value="1"/>
</dbReference>
<feature type="compositionally biased region" description="Low complexity" evidence="4">
    <location>
        <begin position="301"/>
        <end position="318"/>
    </location>
</feature>
<dbReference type="SUPFAM" id="SSF54713">
    <property type="entry name" value="Elongation factor Ts (EF-Ts), dimerisation domain"/>
    <property type="match status" value="1"/>
</dbReference>
<evidence type="ECO:0000256" key="3">
    <source>
        <dbReference type="ARBA" id="ARBA00022917"/>
    </source>
</evidence>
<feature type="compositionally biased region" description="Basic and acidic residues" evidence="4">
    <location>
        <begin position="319"/>
        <end position="343"/>
    </location>
</feature>
<dbReference type="RefSeq" id="XP_067924613.1">
    <property type="nucleotide sequence ID" value="XM_068063411.1"/>
</dbReference>
<sequence length="710" mass="76831">MTTTLLRSYLFSSPRFFSSAYPCPPRSLTSFSFFTVRSRRSQRTTHRCTSASQPKQIFPFSSFSCYFAVRASVASSSLSSCQPSSFSLSSSSSFSSPPVLKTRSAELYAHSPLHSLLSSAPTAVRCYTASASPVSRLAQDSTSSSSLEDNESSGDSYASTASARGAEKDLPVNIGVSSSCSHSSPSKVKLLRSRTGGVSIGECRKALEASNWDIESAVVYLRKRGIARGNTRSADRVPGEGLISITTLATENTLVTSLVEVNSDTDFVSRHPRFVAFAQLAGRALAQLLLAPGRVGTTPTSGESSLSSSFSFSSSSLGSEDRRGGGRGPEEERQKQERKKEENAGLLELLKNTPISPDDVEESGLDADGLSIGKTSSPKHEIDAGDTVGPGVRSSDERETPSPSSVCRNNSTGSEDSVTLSRPTILLREILSLLSQQFGETIEISRCRGLTVPVRPMTGPGSLAFENHREDSSYPSCYAVGSYIHNHFSGKNVGRSGAVVVLRWRMPKKSFSTDAEDKRGSSTLAGNSADTNVHMKMQLLAKLLAMQCIATRPRFLRYSDIDPNFLETEKQIIRDSLLSKGERGMLLTAHRDVLEKAVEGRLSSTLNEQILLEQDFLLSAQLQQQLLSSSNKRSEDSLEDRQNSKGYSDAKVKSTRTGNLCEGKNVDSGGTTMPMNLKVKDALKYVASHYDCEDLDVSDLELLSIDDCTK</sequence>
<dbReference type="GeneID" id="94426622"/>
<dbReference type="InterPro" id="IPR001816">
    <property type="entry name" value="Transl_elong_EFTs/EF1B"/>
</dbReference>
<accession>A0A2C6L6E3</accession>
<dbReference type="Gene3D" id="1.10.8.10">
    <property type="entry name" value="DNA helicase RuvA subunit, C-terminal domain"/>
    <property type="match status" value="1"/>
</dbReference>
<feature type="compositionally biased region" description="Polar residues" evidence="4">
    <location>
        <begin position="401"/>
        <end position="419"/>
    </location>
</feature>
<evidence type="ECO:0000259" key="5">
    <source>
        <dbReference type="Pfam" id="PF00889"/>
    </source>
</evidence>
<dbReference type="EMBL" id="MIGC01001406">
    <property type="protein sequence ID" value="PHJ22936.1"/>
    <property type="molecule type" value="Genomic_DNA"/>
</dbReference>
<dbReference type="Gene3D" id="3.30.479.20">
    <property type="entry name" value="Elongation factor Ts, dimerisation domain"/>
    <property type="match status" value="1"/>
</dbReference>
<dbReference type="AlphaFoldDB" id="A0A2C6L6E3"/>
<feature type="region of interest" description="Disordered" evidence="4">
    <location>
        <begin position="138"/>
        <end position="162"/>
    </location>
</feature>
<proteinExistence type="inferred from homology"/>
<organism evidence="6 7">
    <name type="scientific">Cystoisospora suis</name>
    <dbReference type="NCBI Taxonomy" id="483139"/>
    <lineage>
        <taxon>Eukaryota</taxon>
        <taxon>Sar</taxon>
        <taxon>Alveolata</taxon>
        <taxon>Apicomplexa</taxon>
        <taxon>Conoidasida</taxon>
        <taxon>Coccidia</taxon>
        <taxon>Eucoccidiorida</taxon>
        <taxon>Eimeriorina</taxon>
        <taxon>Sarcocystidae</taxon>
        <taxon>Cystoisospora</taxon>
    </lineage>
</organism>
<comment type="caution">
    <text evidence="6">The sequence shown here is derived from an EMBL/GenBank/DDBJ whole genome shotgun (WGS) entry which is preliminary data.</text>
</comment>
<keyword evidence="7" id="KW-1185">Reference proteome</keyword>
<dbReference type="CDD" id="cd14275">
    <property type="entry name" value="UBA_EF-Ts"/>
    <property type="match status" value="1"/>
</dbReference>
<dbReference type="GO" id="GO:0005739">
    <property type="term" value="C:mitochondrion"/>
    <property type="evidence" value="ECO:0007669"/>
    <property type="project" value="GOC"/>
</dbReference>
<dbReference type="OrthoDB" id="277235at2759"/>
<reference evidence="6 7" key="1">
    <citation type="journal article" date="2017" name="Int. J. Parasitol.">
        <title>The genome of the protozoan parasite Cystoisospora suis and a reverse vaccinology approach to identify vaccine candidates.</title>
        <authorList>
            <person name="Palmieri N."/>
            <person name="Shrestha A."/>
            <person name="Ruttkowski B."/>
            <person name="Beck T."/>
            <person name="Vogl C."/>
            <person name="Tomley F."/>
            <person name="Blake D.P."/>
            <person name="Joachim A."/>
        </authorList>
    </citation>
    <scope>NUCLEOTIDE SEQUENCE [LARGE SCALE GENOMIC DNA]</scope>
    <source>
        <strain evidence="6 7">Wien I</strain>
    </source>
</reference>
<dbReference type="GO" id="GO:0070125">
    <property type="term" value="P:mitochondrial translational elongation"/>
    <property type="evidence" value="ECO:0007669"/>
    <property type="project" value="TreeGrafter"/>
</dbReference>
<evidence type="ECO:0000256" key="2">
    <source>
        <dbReference type="ARBA" id="ARBA00022768"/>
    </source>
</evidence>
<dbReference type="Proteomes" id="UP000221165">
    <property type="component" value="Unassembled WGS sequence"/>
</dbReference>
<feature type="compositionally biased region" description="Basic and acidic residues" evidence="4">
    <location>
        <begin position="632"/>
        <end position="652"/>
    </location>
</feature>
<name>A0A2C6L6E3_9APIC</name>
<dbReference type="InterPro" id="IPR014039">
    <property type="entry name" value="Transl_elong_EFTs/EF1B_dimer"/>
</dbReference>
<comment type="similarity">
    <text evidence="1">Belongs to the EF-Ts family.</text>
</comment>
<feature type="domain" description="Translation elongation factor EFTs/EF1B dimerisation" evidence="5">
    <location>
        <begin position="528"/>
        <end position="623"/>
    </location>
</feature>
<evidence type="ECO:0000313" key="7">
    <source>
        <dbReference type="Proteomes" id="UP000221165"/>
    </source>
</evidence>
<dbReference type="PANTHER" id="PTHR11741">
    <property type="entry name" value="ELONGATION FACTOR TS"/>
    <property type="match status" value="1"/>
</dbReference>
<dbReference type="VEuPathDB" id="ToxoDB:CSUI_003213"/>
<feature type="region of interest" description="Disordered" evidence="4">
    <location>
        <begin position="295"/>
        <end position="419"/>
    </location>
</feature>
<gene>
    <name evidence="6" type="ORF">CSUI_003213</name>
</gene>
<dbReference type="SUPFAM" id="SSF46934">
    <property type="entry name" value="UBA-like"/>
    <property type="match status" value="1"/>
</dbReference>
<dbReference type="InterPro" id="IPR009060">
    <property type="entry name" value="UBA-like_sf"/>
</dbReference>
<keyword evidence="2 6" id="KW-0251">Elongation factor</keyword>
<protein>
    <submittedName>
        <fullName evidence="6">Elongation factor ts protein</fullName>
    </submittedName>
</protein>
<dbReference type="GO" id="GO:0003746">
    <property type="term" value="F:translation elongation factor activity"/>
    <property type="evidence" value="ECO:0007669"/>
    <property type="project" value="UniProtKB-KW"/>
</dbReference>
<evidence type="ECO:0000313" key="6">
    <source>
        <dbReference type="EMBL" id="PHJ22936.1"/>
    </source>
</evidence>
<dbReference type="PANTHER" id="PTHR11741:SF0">
    <property type="entry name" value="ELONGATION FACTOR TS, MITOCHONDRIAL"/>
    <property type="match status" value="1"/>
</dbReference>
<evidence type="ECO:0000256" key="1">
    <source>
        <dbReference type="ARBA" id="ARBA00005532"/>
    </source>
</evidence>
<feature type="region of interest" description="Disordered" evidence="4">
    <location>
        <begin position="629"/>
        <end position="673"/>
    </location>
</feature>
<dbReference type="InterPro" id="IPR036402">
    <property type="entry name" value="EF-Ts_dimer_sf"/>
</dbReference>
<evidence type="ECO:0000256" key="4">
    <source>
        <dbReference type="SAM" id="MobiDB-lite"/>
    </source>
</evidence>
<keyword evidence="3" id="KW-0648">Protein biosynthesis</keyword>